<comment type="similarity">
    <text evidence="1">Belongs to the CWF19 family.</text>
</comment>
<feature type="compositionally biased region" description="Basic and acidic residues" evidence="2">
    <location>
        <begin position="487"/>
        <end position="514"/>
    </location>
</feature>
<dbReference type="Pfam" id="PF04676">
    <property type="entry name" value="CwfJ_C_2"/>
    <property type="match status" value="1"/>
</dbReference>
<organism evidence="5">
    <name type="scientific">Magallana gigas</name>
    <name type="common">Pacific oyster</name>
    <name type="synonym">Crassostrea gigas</name>
    <dbReference type="NCBI Taxonomy" id="29159"/>
    <lineage>
        <taxon>Eukaryota</taxon>
        <taxon>Metazoa</taxon>
        <taxon>Spiralia</taxon>
        <taxon>Lophotrochozoa</taxon>
        <taxon>Mollusca</taxon>
        <taxon>Bivalvia</taxon>
        <taxon>Autobranchia</taxon>
        <taxon>Pteriomorphia</taxon>
        <taxon>Ostreida</taxon>
        <taxon>Ostreoidea</taxon>
        <taxon>Ostreidae</taxon>
        <taxon>Magallana</taxon>
    </lineage>
</organism>
<gene>
    <name evidence="5" type="ORF">CGI_10009882</name>
</gene>
<feature type="region of interest" description="Disordered" evidence="2">
    <location>
        <begin position="231"/>
        <end position="460"/>
    </location>
</feature>
<dbReference type="Gene3D" id="3.30.428.10">
    <property type="entry name" value="HIT-like"/>
    <property type="match status" value="1"/>
</dbReference>
<proteinExistence type="inferred from homology"/>
<protein>
    <submittedName>
        <fullName evidence="5">CWF19-like protein 2</fullName>
    </submittedName>
</protein>
<feature type="compositionally biased region" description="Basic and acidic residues" evidence="2">
    <location>
        <begin position="310"/>
        <end position="352"/>
    </location>
</feature>
<feature type="region of interest" description="Disordered" evidence="2">
    <location>
        <begin position="82"/>
        <end position="110"/>
    </location>
</feature>
<feature type="compositionally biased region" description="Basic and acidic residues" evidence="2">
    <location>
        <begin position="9"/>
        <end position="27"/>
    </location>
</feature>
<feature type="domain" description="Cwf19-like C-terminal" evidence="4">
    <location>
        <begin position="633"/>
        <end position="750"/>
    </location>
</feature>
<dbReference type="InterPro" id="IPR006768">
    <property type="entry name" value="Cwf19-like_C_dom-1"/>
</dbReference>
<feature type="compositionally biased region" description="Basic and acidic residues" evidence="2">
    <location>
        <begin position="231"/>
        <end position="261"/>
    </location>
</feature>
<dbReference type="AlphaFoldDB" id="K1PIS8"/>
<feature type="region of interest" description="Disordered" evidence="2">
    <location>
        <begin position="1"/>
        <end position="54"/>
    </location>
</feature>
<dbReference type="EMBL" id="JH816492">
    <property type="protein sequence ID" value="EKC23887.1"/>
    <property type="molecule type" value="Genomic_DNA"/>
</dbReference>
<dbReference type="HOGENOM" id="CLU_015540_0_0_1"/>
<dbReference type="PANTHER" id="PTHR12072:SF5">
    <property type="entry name" value="CWF19-LIKE PROTEIN 2"/>
    <property type="match status" value="1"/>
</dbReference>
<feature type="compositionally biased region" description="Basic and acidic residues" evidence="2">
    <location>
        <begin position="385"/>
        <end position="409"/>
    </location>
</feature>
<feature type="compositionally biased region" description="Basic and acidic residues" evidence="2">
    <location>
        <begin position="34"/>
        <end position="51"/>
    </location>
</feature>
<evidence type="ECO:0000313" key="5">
    <source>
        <dbReference type="EMBL" id="EKC23887.1"/>
    </source>
</evidence>
<feature type="region of interest" description="Disordered" evidence="2">
    <location>
        <begin position="144"/>
        <end position="180"/>
    </location>
</feature>
<dbReference type="GO" id="GO:0071014">
    <property type="term" value="C:post-mRNA release spliceosomal complex"/>
    <property type="evidence" value="ECO:0007669"/>
    <property type="project" value="TreeGrafter"/>
</dbReference>
<name>K1PIS8_MAGGI</name>
<feature type="region of interest" description="Disordered" evidence="2">
    <location>
        <begin position="487"/>
        <end position="558"/>
    </location>
</feature>
<dbReference type="InterPro" id="IPR036265">
    <property type="entry name" value="HIT-like_sf"/>
</dbReference>
<dbReference type="GO" id="GO:0000398">
    <property type="term" value="P:mRNA splicing, via spliceosome"/>
    <property type="evidence" value="ECO:0007669"/>
    <property type="project" value="TreeGrafter"/>
</dbReference>
<sequence length="855" mass="99002">MDPGIAFRSSREIKKEREEKRTAREKVLNQAKTQYEREERKREQAKARGEDTWMLPSLEKRIEKDKEEESDEAAMWIEKSAAQVTVDDKGQDSRPVVKGPQLQRDSWMEAPLDLIPTITRKEIRDAQKAENQEDEKKVMVDQLGQHERELNPYWKEGGTGLPEENVTQKKASAPHAVGDGGFSWMKKAYGRCVEQAKEENRTLEDVAIEKYGSLQKLESMLKSAEKAYKEITRGKEKEGYRRDVDSRRERFMKPGESDRGRRGGFMRPSDDNDSGYNRKRYSESGGNDSRSKSWRRERSRSRERRRSRSRERGRSRERDRSRSGSREKRSRSKERISFRSRDSEKGFSDRLKNHFMRPGEGNSYASDNRERVRSAAPAWKKKEFHKPESPEREERDMKRSSKESKKRGYSESSSSTDSSSEEDSESDKEKENVAEAGVSGGGGEGTKEESEEEEVVLLSEKEMNQLGAKIVRAEIMGNTELATKLKEELEKARENNEKYKEARPPGGENKKEENVVVLARTGASGIARPVADRQHEAQRGKRRRKKEKVTTHGKSGERERYFADDDRFDLKQMVEREKMGTAEDQNSMFSRLAGRSVDKTNDDFDLDDMFVSRANAKESGAKMEEKERAMAIREHKNVSDCQMCFDKTPKHLIICIGTKVYLSLPNSKSLCEGHCLIVPMQHAVSGTVVDEDVWNEIQVFRKTLTQMFLAMDQDVVFMETCMGLRYHPHMYIECVPMEKETGDLAPIYFKKAIQESESEWSDNKKLVDLSKKDVRRSIPKGFPYFAVDFGMQGGYAHVIEDERQFPKYFGKEVVGGMIDAEPRLWRRPQKEGFEDQRKKVLQFADWWKPYDWTQS</sequence>
<accession>K1PIS8</accession>
<reference evidence="5" key="1">
    <citation type="journal article" date="2012" name="Nature">
        <title>The oyster genome reveals stress adaptation and complexity of shell formation.</title>
        <authorList>
            <person name="Zhang G."/>
            <person name="Fang X."/>
            <person name="Guo X."/>
            <person name="Li L."/>
            <person name="Luo R."/>
            <person name="Xu F."/>
            <person name="Yang P."/>
            <person name="Zhang L."/>
            <person name="Wang X."/>
            <person name="Qi H."/>
            <person name="Xiong Z."/>
            <person name="Que H."/>
            <person name="Xie Y."/>
            <person name="Holland P.W."/>
            <person name="Paps J."/>
            <person name="Zhu Y."/>
            <person name="Wu F."/>
            <person name="Chen Y."/>
            <person name="Wang J."/>
            <person name="Peng C."/>
            <person name="Meng J."/>
            <person name="Yang L."/>
            <person name="Liu J."/>
            <person name="Wen B."/>
            <person name="Zhang N."/>
            <person name="Huang Z."/>
            <person name="Zhu Q."/>
            <person name="Feng Y."/>
            <person name="Mount A."/>
            <person name="Hedgecock D."/>
            <person name="Xu Z."/>
            <person name="Liu Y."/>
            <person name="Domazet-Loso T."/>
            <person name="Du Y."/>
            <person name="Sun X."/>
            <person name="Zhang S."/>
            <person name="Liu B."/>
            <person name="Cheng P."/>
            <person name="Jiang X."/>
            <person name="Li J."/>
            <person name="Fan D."/>
            <person name="Wang W."/>
            <person name="Fu W."/>
            <person name="Wang T."/>
            <person name="Wang B."/>
            <person name="Zhang J."/>
            <person name="Peng Z."/>
            <person name="Li Y."/>
            <person name="Li N."/>
            <person name="Wang J."/>
            <person name="Chen M."/>
            <person name="He Y."/>
            <person name="Tan F."/>
            <person name="Song X."/>
            <person name="Zheng Q."/>
            <person name="Huang R."/>
            <person name="Yang H."/>
            <person name="Du X."/>
            <person name="Chen L."/>
            <person name="Yang M."/>
            <person name="Gaffney P.M."/>
            <person name="Wang S."/>
            <person name="Luo L."/>
            <person name="She Z."/>
            <person name="Ming Y."/>
            <person name="Huang W."/>
            <person name="Zhang S."/>
            <person name="Huang B."/>
            <person name="Zhang Y."/>
            <person name="Qu T."/>
            <person name="Ni P."/>
            <person name="Miao G."/>
            <person name="Wang J."/>
            <person name="Wang Q."/>
            <person name="Steinberg C.E."/>
            <person name="Wang H."/>
            <person name="Li N."/>
            <person name="Qian L."/>
            <person name="Zhang G."/>
            <person name="Li Y."/>
            <person name="Yang H."/>
            <person name="Liu X."/>
            <person name="Wang J."/>
            <person name="Yin Y."/>
            <person name="Wang J."/>
        </authorList>
    </citation>
    <scope>NUCLEOTIDE SEQUENCE [LARGE SCALE GENOMIC DNA]</scope>
    <source>
        <strain evidence="5">05x7-T-G4-1.051#20</strain>
    </source>
</reference>
<dbReference type="FunCoup" id="K1PIS8">
    <property type="interactions" value="1545"/>
</dbReference>
<feature type="compositionally biased region" description="Basic residues" evidence="2">
    <location>
        <begin position="297"/>
        <end position="309"/>
    </location>
</feature>
<evidence type="ECO:0000256" key="2">
    <source>
        <dbReference type="SAM" id="MobiDB-lite"/>
    </source>
</evidence>
<dbReference type="InterPro" id="IPR040194">
    <property type="entry name" value="Cwf19-like"/>
</dbReference>
<dbReference type="SUPFAM" id="SSF54197">
    <property type="entry name" value="HIT-like"/>
    <property type="match status" value="1"/>
</dbReference>
<evidence type="ECO:0000256" key="1">
    <source>
        <dbReference type="ARBA" id="ARBA00006795"/>
    </source>
</evidence>
<dbReference type="PANTHER" id="PTHR12072">
    <property type="entry name" value="CWF19, CELL CYCLE CONTROL PROTEIN"/>
    <property type="match status" value="1"/>
</dbReference>
<evidence type="ECO:0000259" key="4">
    <source>
        <dbReference type="Pfam" id="PF04677"/>
    </source>
</evidence>
<dbReference type="InterPro" id="IPR006767">
    <property type="entry name" value="Cwf19-like_C_dom-2"/>
</dbReference>
<feature type="compositionally biased region" description="Basic and acidic residues" evidence="2">
    <location>
        <begin position="548"/>
        <end position="558"/>
    </location>
</feature>
<feature type="compositionally biased region" description="Basic and acidic residues" evidence="2">
    <location>
        <begin position="530"/>
        <end position="539"/>
    </location>
</feature>
<evidence type="ECO:0000259" key="3">
    <source>
        <dbReference type="Pfam" id="PF04676"/>
    </source>
</evidence>
<dbReference type="InParanoid" id="K1PIS8"/>
<dbReference type="Pfam" id="PF04677">
    <property type="entry name" value="CwfJ_C_1"/>
    <property type="match status" value="1"/>
</dbReference>
<feature type="domain" description="Cwf19-like protein C-terminal" evidence="3">
    <location>
        <begin position="759"/>
        <end position="853"/>
    </location>
</feature>